<evidence type="ECO:0000313" key="2">
    <source>
        <dbReference type="Proteomes" id="UP001497623"/>
    </source>
</evidence>
<proteinExistence type="predicted"/>
<comment type="caution">
    <text evidence="1">The sequence shown here is derived from an EMBL/GenBank/DDBJ whole genome shotgun (WGS) entry which is preliminary data.</text>
</comment>
<dbReference type="Proteomes" id="UP001497623">
    <property type="component" value="Unassembled WGS sequence"/>
</dbReference>
<dbReference type="EMBL" id="CAXKWB010000101">
    <property type="protein sequence ID" value="CAL4059333.1"/>
    <property type="molecule type" value="Genomic_DNA"/>
</dbReference>
<reference evidence="1 2" key="1">
    <citation type="submission" date="2024-05" db="EMBL/GenBank/DDBJ databases">
        <authorList>
            <person name="Wallberg A."/>
        </authorList>
    </citation>
    <scope>NUCLEOTIDE SEQUENCE [LARGE SCALE GENOMIC DNA]</scope>
</reference>
<gene>
    <name evidence="1" type="ORF">MNOR_LOCUS459</name>
</gene>
<evidence type="ECO:0000313" key="1">
    <source>
        <dbReference type="EMBL" id="CAL4059333.1"/>
    </source>
</evidence>
<sequence>MELLENVPKLYVKGCYSTINQDYEIKIKSIHGDHLMSAHCHHTNWGGWPEERFTMYQPDGRWVVELKGESTGCCSCSGGNNLNTEVGGPNGNVFGLLKGQLSDILLATSSNDFLGQIKGGLFTSNKTIWKYIQDRSRM</sequence>
<accession>A0AAV2PGV4</accession>
<organism evidence="1 2">
    <name type="scientific">Meganyctiphanes norvegica</name>
    <name type="common">Northern krill</name>
    <name type="synonym">Thysanopoda norvegica</name>
    <dbReference type="NCBI Taxonomy" id="48144"/>
    <lineage>
        <taxon>Eukaryota</taxon>
        <taxon>Metazoa</taxon>
        <taxon>Ecdysozoa</taxon>
        <taxon>Arthropoda</taxon>
        <taxon>Crustacea</taxon>
        <taxon>Multicrustacea</taxon>
        <taxon>Malacostraca</taxon>
        <taxon>Eumalacostraca</taxon>
        <taxon>Eucarida</taxon>
        <taxon>Euphausiacea</taxon>
        <taxon>Euphausiidae</taxon>
        <taxon>Meganyctiphanes</taxon>
    </lineage>
</organism>
<name>A0AAV2PGV4_MEGNR</name>
<keyword evidence="2" id="KW-1185">Reference proteome</keyword>
<protein>
    <submittedName>
        <fullName evidence="1">Uncharacterized protein</fullName>
    </submittedName>
</protein>
<dbReference type="AlphaFoldDB" id="A0AAV2PGV4"/>